<comment type="caution">
    <text evidence="1">The sequence shown here is derived from an EMBL/GenBank/DDBJ whole genome shotgun (WGS) entry which is preliminary data.</text>
</comment>
<dbReference type="OrthoDB" id="10298259at2759"/>
<sequence length="170" mass="17974">MPATAAQQKSEIQYKKMTVTVSASEVETNKAKEIITKLSAASDADRESVAEELATFVKSNGVLSLKHAGIIDAIAKEFGNKKSNGARLSAVAAFTALTNNSIESQTEPFIIALLANLLELQADKQAAIKNAAAEAAKNFVTKMNPNACSLTVPFILEGLDPPQGILCCYS</sequence>
<dbReference type="Pfam" id="PF24987">
    <property type="entry name" value="HEAT_EF3_N"/>
    <property type="match status" value="1"/>
</dbReference>
<dbReference type="AlphaFoldDB" id="A0A9P6WWK6"/>
<proteinExistence type="predicted"/>
<gene>
    <name evidence="1" type="ORF">G6F64_013093</name>
</gene>
<dbReference type="Proteomes" id="UP000716291">
    <property type="component" value="Unassembled WGS sequence"/>
</dbReference>
<reference evidence="1" key="1">
    <citation type="journal article" date="2020" name="Microb. Genom.">
        <title>Genetic diversity of clinical and environmental Mucorales isolates obtained from an investigation of mucormycosis cases among solid organ transplant recipients.</title>
        <authorList>
            <person name="Nguyen M.H."/>
            <person name="Kaul D."/>
            <person name="Muto C."/>
            <person name="Cheng S.J."/>
            <person name="Richter R.A."/>
            <person name="Bruno V.M."/>
            <person name="Liu G."/>
            <person name="Beyhan S."/>
            <person name="Sundermann A.J."/>
            <person name="Mounaud S."/>
            <person name="Pasculle A.W."/>
            <person name="Nierman W.C."/>
            <person name="Driscoll E."/>
            <person name="Cumbie R."/>
            <person name="Clancy C.J."/>
            <person name="Dupont C.L."/>
        </authorList>
    </citation>
    <scope>NUCLEOTIDE SEQUENCE</scope>
    <source>
        <strain evidence="1">GL11</strain>
    </source>
</reference>
<dbReference type="EMBL" id="JAANQT010004781">
    <property type="protein sequence ID" value="KAG1297160.1"/>
    <property type="molecule type" value="Genomic_DNA"/>
</dbReference>
<dbReference type="InterPro" id="IPR016024">
    <property type="entry name" value="ARM-type_fold"/>
</dbReference>
<name>A0A9P6WWK6_RHIOR</name>
<dbReference type="SUPFAM" id="SSF48371">
    <property type="entry name" value="ARM repeat"/>
    <property type="match status" value="1"/>
</dbReference>
<protein>
    <submittedName>
        <fullName evidence="1">Uncharacterized protein</fullName>
    </submittedName>
</protein>
<dbReference type="InterPro" id="IPR011989">
    <property type="entry name" value="ARM-like"/>
</dbReference>
<evidence type="ECO:0000313" key="2">
    <source>
        <dbReference type="Proteomes" id="UP000716291"/>
    </source>
</evidence>
<organism evidence="1 2">
    <name type="scientific">Rhizopus oryzae</name>
    <name type="common">Mucormycosis agent</name>
    <name type="synonym">Rhizopus arrhizus var. delemar</name>
    <dbReference type="NCBI Taxonomy" id="64495"/>
    <lineage>
        <taxon>Eukaryota</taxon>
        <taxon>Fungi</taxon>
        <taxon>Fungi incertae sedis</taxon>
        <taxon>Mucoromycota</taxon>
        <taxon>Mucoromycotina</taxon>
        <taxon>Mucoromycetes</taxon>
        <taxon>Mucorales</taxon>
        <taxon>Mucorineae</taxon>
        <taxon>Rhizopodaceae</taxon>
        <taxon>Rhizopus</taxon>
    </lineage>
</organism>
<evidence type="ECO:0000313" key="1">
    <source>
        <dbReference type="EMBL" id="KAG1297160.1"/>
    </source>
</evidence>
<dbReference type="Gene3D" id="1.25.10.10">
    <property type="entry name" value="Leucine-rich Repeat Variant"/>
    <property type="match status" value="1"/>
</dbReference>
<keyword evidence="2" id="KW-1185">Reference proteome</keyword>
<accession>A0A9P6WWK6</accession>